<name>A0A977PWQ4_9CYAN</name>
<keyword evidence="1" id="KW-0812">Transmembrane</keyword>
<keyword evidence="1" id="KW-0472">Membrane</keyword>
<accession>A0A977PWQ4</accession>
<reference evidence="2" key="1">
    <citation type="submission" date="2021-04" db="EMBL/GenBank/DDBJ databases">
        <title>Genome sequence of Woronichinia naegeliana from Washington state freshwater lake bloom.</title>
        <authorList>
            <person name="Dreher T.W."/>
        </authorList>
    </citation>
    <scope>NUCLEOTIDE SEQUENCE</scope>
    <source>
        <strain evidence="2">WA131</strain>
    </source>
</reference>
<keyword evidence="1" id="KW-1133">Transmembrane helix</keyword>
<feature type="transmembrane region" description="Helical" evidence="1">
    <location>
        <begin position="60"/>
        <end position="81"/>
    </location>
</feature>
<protein>
    <submittedName>
        <fullName evidence="2">Phosphate ABC transporter permease</fullName>
    </submittedName>
</protein>
<feature type="transmembrane region" description="Helical" evidence="1">
    <location>
        <begin position="33"/>
        <end position="54"/>
    </location>
</feature>
<organism evidence="2">
    <name type="scientific">Woronichinia naegeliana WA131</name>
    <dbReference type="NCBI Taxonomy" id="2824559"/>
    <lineage>
        <taxon>Bacteria</taxon>
        <taxon>Bacillati</taxon>
        <taxon>Cyanobacteriota</taxon>
        <taxon>Cyanophyceae</taxon>
        <taxon>Synechococcales</taxon>
        <taxon>Coelosphaeriaceae</taxon>
        <taxon>Woronichinia</taxon>
    </lineage>
</organism>
<evidence type="ECO:0000256" key="1">
    <source>
        <dbReference type="SAM" id="Phobius"/>
    </source>
</evidence>
<sequence length="229" mass="26694">MLVPLTRETFEQVIPLIATGAQYKFAWGQSKDLLSRLLISLLIVVSIWLVGLVFGSGAEGLQLICFIIGGLYWFWSPIYVASVRNNSYRRFPYAGFWRGRVLDVYITEKVVREDQQADRFGRLEIIENFEKRINIEVGDREGFRVTVQAPVKRLYKPISPGQVAELLVLSKQPELERIDKITDLYLPQFDLWVGDYPYLRRDLFKDISAKLGQNRQDAPTRRPNRRRLR</sequence>
<gene>
    <name evidence="2" type="ORF">KA717_03295</name>
</gene>
<evidence type="ECO:0000313" key="2">
    <source>
        <dbReference type="EMBL" id="UXE61959.1"/>
    </source>
</evidence>
<dbReference type="EMBL" id="CP073041">
    <property type="protein sequence ID" value="UXE61959.1"/>
    <property type="molecule type" value="Genomic_DNA"/>
</dbReference>
<dbReference type="KEGG" id="wna:KA717_03295"/>
<proteinExistence type="predicted"/>
<dbReference type="Proteomes" id="UP001065613">
    <property type="component" value="Chromosome"/>
</dbReference>
<dbReference type="AlphaFoldDB" id="A0A977PWQ4"/>